<dbReference type="EMBL" id="JBDJPC010000011">
    <property type="protein sequence ID" value="KAL1489608.1"/>
    <property type="molecule type" value="Genomic_DNA"/>
</dbReference>
<comment type="caution">
    <text evidence="1">The sequence shown here is derived from an EMBL/GenBank/DDBJ whole genome shotgun (WGS) entry which is preliminary data.</text>
</comment>
<name>A0ABD1E4J2_HYPHA</name>
<dbReference type="AlphaFoldDB" id="A0ABD1E4J2"/>
<accession>A0ABD1E4J2</accession>
<keyword evidence="2" id="KW-1185">Reference proteome</keyword>
<protein>
    <submittedName>
        <fullName evidence="1">Uncharacterized protein</fullName>
    </submittedName>
</protein>
<dbReference type="Proteomes" id="UP001566132">
    <property type="component" value="Unassembled WGS sequence"/>
</dbReference>
<evidence type="ECO:0000313" key="1">
    <source>
        <dbReference type="EMBL" id="KAL1489608.1"/>
    </source>
</evidence>
<sequence length="98" mass="11415">MKLLEKEDDEKLIYDSKINTKSGGLKYKLRRLSGKKYCVKDGKQFANLYQCELCTAFANAKAVEKENLTTKYNEHQVEKDLSRQEKIKIKVKLIKIIS</sequence>
<evidence type="ECO:0000313" key="2">
    <source>
        <dbReference type="Proteomes" id="UP001566132"/>
    </source>
</evidence>
<proteinExistence type="predicted"/>
<reference evidence="1 2" key="1">
    <citation type="submission" date="2024-05" db="EMBL/GenBank/DDBJ databases">
        <title>Genetic variation in Jamaican populations of the coffee berry borer (Hypothenemus hampei).</title>
        <authorList>
            <person name="Errbii M."/>
            <person name="Myrie A."/>
        </authorList>
    </citation>
    <scope>NUCLEOTIDE SEQUENCE [LARGE SCALE GENOMIC DNA]</scope>
    <source>
        <strain evidence="1">JA-Hopewell-2020-01-JO</strain>
        <tissue evidence="1">Whole body</tissue>
    </source>
</reference>
<organism evidence="1 2">
    <name type="scientific">Hypothenemus hampei</name>
    <name type="common">Coffee berry borer</name>
    <dbReference type="NCBI Taxonomy" id="57062"/>
    <lineage>
        <taxon>Eukaryota</taxon>
        <taxon>Metazoa</taxon>
        <taxon>Ecdysozoa</taxon>
        <taxon>Arthropoda</taxon>
        <taxon>Hexapoda</taxon>
        <taxon>Insecta</taxon>
        <taxon>Pterygota</taxon>
        <taxon>Neoptera</taxon>
        <taxon>Endopterygota</taxon>
        <taxon>Coleoptera</taxon>
        <taxon>Polyphaga</taxon>
        <taxon>Cucujiformia</taxon>
        <taxon>Curculionidae</taxon>
        <taxon>Scolytinae</taxon>
        <taxon>Hypothenemus</taxon>
    </lineage>
</organism>
<gene>
    <name evidence="1" type="ORF">ABEB36_013556</name>
</gene>